<evidence type="ECO:0008006" key="3">
    <source>
        <dbReference type="Google" id="ProtNLM"/>
    </source>
</evidence>
<dbReference type="Proteomes" id="UP000026915">
    <property type="component" value="Chromosome 8"/>
</dbReference>
<name>A0A061FFK7_THECC</name>
<dbReference type="HOGENOM" id="CLU_000680_21_1_1"/>
<dbReference type="EMBL" id="CM001886">
    <property type="protein sequence ID" value="EOY15851.1"/>
    <property type="molecule type" value="Genomic_DNA"/>
</dbReference>
<reference evidence="1 2" key="1">
    <citation type="journal article" date="2013" name="Genome Biol.">
        <title>The genome sequence of the most widely cultivated cacao type and its use to identify candidate genes regulating pod color.</title>
        <authorList>
            <person name="Motamayor J.C."/>
            <person name="Mockaitis K."/>
            <person name="Schmutz J."/>
            <person name="Haiminen N."/>
            <person name="Iii D.L."/>
            <person name="Cornejo O."/>
            <person name="Findley S.D."/>
            <person name="Zheng P."/>
            <person name="Utro F."/>
            <person name="Royaert S."/>
            <person name="Saski C."/>
            <person name="Jenkins J."/>
            <person name="Podicheti R."/>
            <person name="Zhao M."/>
            <person name="Scheffler B.E."/>
            <person name="Stack J.C."/>
            <person name="Feltus F.A."/>
            <person name="Mustiga G.M."/>
            <person name="Amores F."/>
            <person name="Phillips W."/>
            <person name="Marelli J.P."/>
            <person name="May G.D."/>
            <person name="Shapiro H."/>
            <person name="Ma J."/>
            <person name="Bustamante C.D."/>
            <person name="Schnell R.J."/>
            <person name="Main D."/>
            <person name="Gilbert D."/>
            <person name="Parida L."/>
            <person name="Kuhn D.N."/>
        </authorList>
    </citation>
    <scope>NUCLEOTIDE SEQUENCE [LARGE SCALE GENOMIC DNA]</scope>
    <source>
        <strain evidence="2">cv. Matina 1-6</strain>
    </source>
</reference>
<proteinExistence type="predicted"/>
<dbReference type="CDD" id="cd06222">
    <property type="entry name" value="RNase_H_like"/>
    <property type="match status" value="1"/>
</dbReference>
<dbReference type="PANTHER" id="PTHR33033">
    <property type="entry name" value="POLYNUCLEOTIDYL TRANSFERASE, RIBONUCLEASE H-LIKE SUPERFAMILY PROTEIN-RELATED"/>
    <property type="match status" value="1"/>
</dbReference>
<gene>
    <name evidence="1" type="ORF">TCM_034797</name>
</gene>
<dbReference type="InParanoid" id="A0A061FFK7"/>
<evidence type="ECO:0000313" key="2">
    <source>
        <dbReference type="Proteomes" id="UP000026915"/>
    </source>
</evidence>
<dbReference type="Gene3D" id="3.30.420.10">
    <property type="entry name" value="Ribonuclease H-like superfamily/Ribonuclease H"/>
    <property type="match status" value="1"/>
</dbReference>
<dbReference type="PANTHER" id="PTHR33033:SF121">
    <property type="entry name" value="POLYNUCLEOTIDYL TRANSFERASE, RIBONUCLEASE H-LIKE SUPERFAMILY PROTEIN"/>
    <property type="match status" value="1"/>
</dbReference>
<accession>A0A061FFK7</accession>
<dbReference type="InterPro" id="IPR036397">
    <property type="entry name" value="RNaseH_sf"/>
</dbReference>
<protein>
    <recommendedName>
        <fullName evidence="3">RNase H type-1 domain-containing protein</fullName>
    </recommendedName>
</protein>
<dbReference type="AlphaFoldDB" id="A0A061FFK7"/>
<dbReference type="InterPro" id="IPR012337">
    <property type="entry name" value="RNaseH-like_sf"/>
</dbReference>
<keyword evidence="2" id="KW-1185">Reference proteome</keyword>
<sequence length="144" mass="16246">MYAMVWSLWLARNDVVFEGKPWDHDQLYELIKLHVATWAKAKWPRQYGRILDTFVEPSIGAVIKNVKKARPVTEWEKPPDRTMKFNVDGAASGSTNEAGIGGLLRNSKGEVRMMFSKSIGVGDSNLAEVLTIQEAFAMFLASKW</sequence>
<organism evidence="1 2">
    <name type="scientific">Theobroma cacao</name>
    <name type="common">Cacao</name>
    <name type="synonym">Cocoa</name>
    <dbReference type="NCBI Taxonomy" id="3641"/>
    <lineage>
        <taxon>Eukaryota</taxon>
        <taxon>Viridiplantae</taxon>
        <taxon>Streptophyta</taxon>
        <taxon>Embryophyta</taxon>
        <taxon>Tracheophyta</taxon>
        <taxon>Spermatophyta</taxon>
        <taxon>Magnoliopsida</taxon>
        <taxon>eudicotyledons</taxon>
        <taxon>Gunneridae</taxon>
        <taxon>Pentapetalae</taxon>
        <taxon>rosids</taxon>
        <taxon>malvids</taxon>
        <taxon>Malvales</taxon>
        <taxon>Malvaceae</taxon>
        <taxon>Byttnerioideae</taxon>
        <taxon>Theobroma</taxon>
    </lineage>
</organism>
<dbReference type="GO" id="GO:0003676">
    <property type="term" value="F:nucleic acid binding"/>
    <property type="evidence" value="ECO:0007669"/>
    <property type="project" value="InterPro"/>
</dbReference>
<feature type="non-terminal residue" evidence="1">
    <location>
        <position position="144"/>
    </location>
</feature>
<dbReference type="SUPFAM" id="SSF53098">
    <property type="entry name" value="Ribonuclease H-like"/>
    <property type="match status" value="1"/>
</dbReference>
<dbReference type="OMA" id="FWSALAY"/>
<dbReference type="InterPro" id="IPR044730">
    <property type="entry name" value="RNase_H-like_dom_plant"/>
</dbReference>
<dbReference type="Gramene" id="EOY15851">
    <property type="protein sequence ID" value="EOY15851"/>
    <property type="gene ID" value="TCM_034797"/>
</dbReference>
<evidence type="ECO:0000313" key="1">
    <source>
        <dbReference type="EMBL" id="EOY15851.1"/>
    </source>
</evidence>